<dbReference type="EnsemblFungi" id="EJT78794">
    <property type="protein sequence ID" value="EJT78794"/>
    <property type="gene ID" value="GGTG_03892"/>
</dbReference>
<reference evidence="2" key="2">
    <citation type="submission" date="2010-07" db="EMBL/GenBank/DDBJ databases">
        <authorList>
            <consortium name="The Broad Institute Genome Sequencing Platform"/>
            <consortium name="Broad Institute Genome Sequencing Center for Infectious Disease"/>
            <person name="Ma L.-J."/>
            <person name="Dead R."/>
            <person name="Young S."/>
            <person name="Zeng Q."/>
            <person name="Koehrsen M."/>
            <person name="Alvarado L."/>
            <person name="Berlin A."/>
            <person name="Chapman S.B."/>
            <person name="Chen Z."/>
            <person name="Freedman E."/>
            <person name="Gellesch M."/>
            <person name="Goldberg J."/>
            <person name="Griggs A."/>
            <person name="Gujja S."/>
            <person name="Heilman E.R."/>
            <person name="Heiman D."/>
            <person name="Hepburn T."/>
            <person name="Howarth C."/>
            <person name="Jen D."/>
            <person name="Larson L."/>
            <person name="Mehta T."/>
            <person name="Neiman D."/>
            <person name="Pearson M."/>
            <person name="Roberts A."/>
            <person name="Saif S."/>
            <person name="Shea T."/>
            <person name="Shenoy N."/>
            <person name="Sisk P."/>
            <person name="Stolte C."/>
            <person name="Sykes S."/>
            <person name="Walk T."/>
            <person name="White J."/>
            <person name="Yandava C."/>
            <person name="Haas B."/>
            <person name="Nusbaum C."/>
            <person name="Birren B."/>
        </authorList>
    </citation>
    <scope>NUCLEOTIDE SEQUENCE</scope>
    <source>
        <strain evidence="2">R3-111a-1</strain>
    </source>
</reference>
<evidence type="ECO:0000256" key="1">
    <source>
        <dbReference type="SAM" id="MobiDB-lite"/>
    </source>
</evidence>
<dbReference type="HOGENOM" id="CLU_1917195_0_0_1"/>
<name>J3NRI8_GAET3</name>
<evidence type="ECO:0000313" key="4">
    <source>
        <dbReference type="Proteomes" id="UP000006039"/>
    </source>
</evidence>
<dbReference type="Proteomes" id="UP000006039">
    <property type="component" value="Unassembled WGS sequence"/>
</dbReference>
<dbReference type="GeneID" id="20344350"/>
<reference evidence="3" key="4">
    <citation type="journal article" date="2015" name="G3 (Bethesda)">
        <title>Genome sequences of three phytopathogenic species of the Magnaporthaceae family of fungi.</title>
        <authorList>
            <person name="Okagaki L.H."/>
            <person name="Nunes C.C."/>
            <person name="Sailsbery J."/>
            <person name="Clay B."/>
            <person name="Brown D."/>
            <person name="John T."/>
            <person name="Oh Y."/>
            <person name="Young N."/>
            <person name="Fitzgerald M."/>
            <person name="Haas B.J."/>
            <person name="Zeng Q."/>
            <person name="Young S."/>
            <person name="Adiconis X."/>
            <person name="Fan L."/>
            <person name="Levin J.Z."/>
            <person name="Mitchell T.K."/>
            <person name="Okubara P.A."/>
            <person name="Farman M.L."/>
            <person name="Kohn L.M."/>
            <person name="Birren B."/>
            <person name="Ma L.-J."/>
            <person name="Dean R.A."/>
        </authorList>
    </citation>
    <scope>NUCLEOTIDE SEQUENCE</scope>
    <source>
        <strain evidence="3">R3-111a-1</strain>
    </source>
</reference>
<evidence type="ECO:0000313" key="3">
    <source>
        <dbReference type="EnsemblFungi" id="EJT78794"/>
    </source>
</evidence>
<accession>J3NRI8</accession>
<dbReference type="AlphaFoldDB" id="J3NRI8"/>
<feature type="region of interest" description="Disordered" evidence="1">
    <location>
        <begin position="83"/>
        <end position="116"/>
    </location>
</feature>
<reference evidence="3" key="5">
    <citation type="submission" date="2018-04" db="UniProtKB">
        <authorList>
            <consortium name="EnsemblFungi"/>
        </authorList>
    </citation>
    <scope>IDENTIFICATION</scope>
    <source>
        <strain evidence="3">R3-111a-1</strain>
    </source>
</reference>
<reference evidence="2" key="3">
    <citation type="submission" date="2010-09" db="EMBL/GenBank/DDBJ databases">
        <title>Annotation of Gaeumannomyces graminis var. tritici R3-111a-1.</title>
        <authorList>
            <consortium name="The Broad Institute Genome Sequencing Platform"/>
            <person name="Ma L.-J."/>
            <person name="Dead R."/>
            <person name="Young S.K."/>
            <person name="Zeng Q."/>
            <person name="Gargeya S."/>
            <person name="Fitzgerald M."/>
            <person name="Haas B."/>
            <person name="Abouelleil A."/>
            <person name="Alvarado L."/>
            <person name="Arachchi H.M."/>
            <person name="Berlin A."/>
            <person name="Brown A."/>
            <person name="Chapman S.B."/>
            <person name="Chen Z."/>
            <person name="Dunbar C."/>
            <person name="Freedman E."/>
            <person name="Gearin G."/>
            <person name="Gellesch M."/>
            <person name="Goldberg J."/>
            <person name="Griggs A."/>
            <person name="Gujja S."/>
            <person name="Heiman D."/>
            <person name="Howarth C."/>
            <person name="Larson L."/>
            <person name="Lui A."/>
            <person name="MacDonald P.J.P."/>
            <person name="Mehta T."/>
            <person name="Montmayeur A."/>
            <person name="Murphy C."/>
            <person name="Neiman D."/>
            <person name="Pearson M."/>
            <person name="Priest M."/>
            <person name="Roberts A."/>
            <person name="Saif S."/>
            <person name="Shea T."/>
            <person name="Shenoy N."/>
            <person name="Sisk P."/>
            <person name="Stolte C."/>
            <person name="Sykes S."/>
            <person name="Yandava C."/>
            <person name="Wortman J."/>
            <person name="Nusbaum C."/>
            <person name="Birren B."/>
        </authorList>
    </citation>
    <scope>NUCLEOTIDE SEQUENCE</scope>
    <source>
        <strain evidence="2">R3-111a-1</strain>
    </source>
</reference>
<sequence length="132" mass="13555">MSGTGTSRCPTWDAYTQVTVGAEGEKTGPLRVTTRQPLPDCSCGGGSALGVCSPWPVNDASKRTPQVGGSPVVPLSLACSSLSPGPLGSSAKESQQSLDKAHNAKATTICRPPPHSQLSIMTHDLCPRDQAA</sequence>
<proteinExistence type="predicted"/>
<reference evidence="4" key="1">
    <citation type="submission" date="2010-07" db="EMBL/GenBank/DDBJ databases">
        <title>The genome sequence of Gaeumannomyces graminis var. tritici strain R3-111a-1.</title>
        <authorList>
            <consortium name="The Broad Institute Genome Sequencing Platform"/>
            <person name="Ma L.-J."/>
            <person name="Dead R."/>
            <person name="Young S."/>
            <person name="Zeng Q."/>
            <person name="Koehrsen M."/>
            <person name="Alvarado L."/>
            <person name="Berlin A."/>
            <person name="Chapman S.B."/>
            <person name="Chen Z."/>
            <person name="Freedman E."/>
            <person name="Gellesch M."/>
            <person name="Goldberg J."/>
            <person name="Griggs A."/>
            <person name="Gujja S."/>
            <person name="Heilman E.R."/>
            <person name="Heiman D."/>
            <person name="Hepburn T."/>
            <person name="Howarth C."/>
            <person name="Jen D."/>
            <person name="Larson L."/>
            <person name="Mehta T."/>
            <person name="Neiman D."/>
            <person name="Pearson M."/>
            <person name="Roberts A."/>
            <person name="Saif S."/>
            <person name="Shea T."/>
            <person name="Shenoy N."/>
            <person name="Sisk P."/>
            <person name="Stolte C."/>
            <person name="Sykes S."/>
            <person name="Walk T."/>
            <person name="White J."/>
            <person name="Yandava C."/>
            <person name="Haas B."/>
            <person name="Nusbaum C."/>
            <person name="Birren B."/>
        </authorList>
    </citation>
    <scope>NUCLEOTIDE SEQUENCE [LARGE SCALE GENOMIC DNA]</scope>
    <source>
        <strain evidence="4">R3-111a-1</strain>
    </source>
</reference>
<dbReference type="VEuPathDB" id="FungiDB:GGTG_03892"/>
<dbReference type="RefSeq" id="XP_009219939.1">
    <property type="nucleotide sequence ID" value="XM_009221675.1"/>
</dbReference>
<evidence type="ECO:0000313" key="2">
    <source>
        <dbReference type="EMBL" id="EJT78794.1"/>
    </source>
</evidence>
<dbReference type="EMBL" id="GL385396">
    <property type="protein sequence ID" value="EJT78794.1"/>
    <property type="molecule type" value="Genomic_DNA"/>
</dbReference>
<organism evidence="2">
    <name type="scientific">Gaeumannomyces tritici (strain R3-111a-1)</name>
    <name type="common">Wheat and barley take-all root rot fungus</name>
    <name type="synonym">Gaeumannomyces graminis var. tritici</name>
    <dbReference type="NCBI Taxonomy" id="644352"/>
    <lineage>
        <taxon>Eukaryota</taxon>
        <taxon>Fungi</taxon>
        <taxon>Dikarya</taxon>
        <taxon>Ascomycota</taxon>
        <taxon>Pezizomycotina</taxon>
        <taxon>Sordariomycetes</taxon>
        <taxon>Sordariomycetidae</taxon>
        <taxon>Magnaporthales</taxon>
        <taxon>Magnaporthaceae</taxon>
        <taxon>Gaeumannomyces</taxon>
    </lineage>
</organism>
<protein>
    <submittedName>
        <fullName evidence="2 3">Uncharacterized protein</fullName>
    </submittedName>
</protein>
<keyword evidence="4" id="KW-1185">Reference proteome</keyword>
<gene>
    <name evidence="3" type="primary">20344350</name>
    <name evidence="2" type="ORF">GGTG_03892</name>
</gene>